<gene>
    <name evidence="1" type="ORF">FB561_0622</name>
</gene>
<accession>A0A561BL97</accession>
<dbReference type="Proteomes" id="UP000318380">
    <property type="component" value="Unassembled WGS sequence"/>
</dbReference>
<dbReference type="OrthoDB" id="3693104at2"/>
<evidence type="ECO:0000313" key="2">
    <source>
        <dbReference type="Proteomes" id="UP000318380"/>
    </source>
</evidence>
<dbReference type="EMBL" id="VIVK01000001">
    <property type="protein sequence ID" value="TWD79562.1"/>
    <property type="molecule type" value="Genomic_DNA"/>
</dbReference>
<reference evidence="1 2" key="1">
    <citation type="submission" date="2019-06" db="EMBL/GenBank/DDBJ databases">
        <title>Sequencing the genomes of 1000 actinobacteria strains.</title>
        <authorList>
            <person name="Klenk H.-P."/>
        </authorList>
    </citation>
    <scope>NUCLEOTIDE SEQUENCE [LARGE SCALE GENOMIC DNA]</scope>
    <source>
        <strain evidence="1 2">DSM 24683</strain>
    </source>
</reference>
<sequence length="252" mass="27136">MTAGRAGVAALARYAPRYGLELGEPAGSEWLRVDHILEPDSPELTELLKRDHEAAGHVSNHAAALSLMSFYAGRATATALLLWALEGRVLDVRPENLWLKPHDGHGIAAVALRSARFLPGGLRTLHDVVLTQHLLPLATELHRRTRAGLRQLHGGVAAGCAMGFCAATREQEAVDPSYLLDRWQTFVATAPAGLARLGDVTEAAGKLVYLRNTCCLYYTSEKSTGTLCGSCCLTSREARLTAYEGGRPILTV</sequence>
<organism evidence="1 2">
    <name type="scientific">Kribbella amoyensis</name>
    <dbReference type="NCBI Taxonomy" id="996641"/>
    <lineage>
        <taxon>Bacteria</taxon>
        <taxon>Bacillati</taxon>
        <taxon>Actinomycetota</taxon>
        <taxon>Actinomycetes</taxon>
        <taxon>Propionibacteriales</taxon>
        <taxon>Kribbellaceae</taxon>
        <taxon>Kribbella</taxon>
    </lineage>
</organism>
<proteinExistence type="predicted"/>
<name>A0A561BL97_9ACTN</name>
<dbReference type="RefSeq" id="WP_145802794.1">
    <property type="nucleotide sequence ID" value="NZ_VIVK01000001.1"/>
</dbReference>
<dbReference type="AlphaFoldDB" id="A0A561BL97"/>
<keyword evidence="2" id="KW-1185">Reference proteome</keyword>
<comment type="caution">
    <text evidence="1">The sequence shown here is derived from an EMBL/GenBank/DDBJ whole genome shotgun (WGS) entry which is preliminary data.</text>
</comment>
<evidence type="ECO:0000313" key="1">
    <source>
        <dbReference type="EMBL" id="TWD79562.1"/>
    </source>
</evidence>
<evidence type="ECO:0008006" key="3">
    <source>
        <dbReference type="Google" id="ProtNLM"/>
    </source>
</evidence>
<protein>
    <recommendedName>
        <fullName evidence="3">FhuF-like iron-sulfur protein</fullName>
    </recommendedName>
</protein>